<sequence>MEGHSNKKGDWNADVIRLCISFIVNVVCRLVSHDYWPMG</sequence>
<accession>E6MQG6</accession>
<dbReference type="AlphaFoldDB" id="E6MQG6"/>
<dbReference type="Proteomes" id="UP000003874">
    <property type="component" value="Unassembled WGS sequence"/>
</dbReference>
<dbReference type="HOGENOM" id="CLU_3314850_0_0_10"/>
<dbReference type="STRING" id="888832.HMPREF9420_1734"/>
<gene>
    <name evidence="1" type="ORF">HMPREF9420_1734</name>
</gene>
<comment type="caution">
    <text evidence="1">The sequence shown here is derived from an EMBL/GenBank/DDBJ whole genome shotgun (WGS) entry which is preliminary data.</text>
</comment>
<organism evidence="1 2">
    <name type="scientific">Segatella salivae DSM 15606</name>
    <dbReference type="NCBI Taxonomy" id="888832"/>
    <lineage>
        <taxon>Bacteria</taxon>
        <taxon>Pseudomonadati</taxon>
        <taxon>Bacteroidota</taxon>
        <taxon>Bacteroidia</taxon>
        <taxon>Bacteroidales</taxon>
        <taxon>Prevotellaceae</taxon>
        <taxon>Segatella</taxon>
    </lineage>
</organism>
<keyword evidence="2" id="KW-1185">Reference proteome</keyword>
<proteinExistence type="predicted"/>
<protein>
    <submittedName>
        <fullName evidence="1">Uncharacterized protein</fullName>
    </submittedName>
</protein>
<evidence type="ECO:0000313" key="2">
    <source>
        <dbReference type="Proteomes" id="UP000003874"/>
    </source>
</evidence>
<dbReference type="EMBL" id="AEQO01000144">
    <property type="protein sequence ID" value="EFV04123.1"/>
    <property type="molecule type" value="Genomic_DNA"/>
</dbReference>
<name>E6MQG6_9BACT</name>
<reference evidence="1 2" key="1">
    <citation type="submission" date="2010-12" db="EMBL/GenBank/DDBJ databases">
        <authorList>
            <person name="Muzny D."/>
            <person name="Qin X."/>
            <person name="Deng J."/>
            <person name="Jiang H."/>
            <person name="Liu Y."/>
            <person name="Qu J."/>
            <person name="Song X.-Z."/>
            <person name="Zhang L."/>
            <person name="Thornton R."/>
            <person name="Coyle M."/>
            <person name="Francisco L."/>
            <person name="Jackson L."/>
            <person name="Javaid M."/>
            <person name="Korchina V."/>
            <person name="Kovar C."/>
            <person name="Mata R."/>
            <person name="Mathew T."/>
            <person name="Ngo R."/>
            <person name="Nguyen L."/>
            <person name="Nguyen N."/>
            <person name="Okwuonu G."/>
            <person name="Ongeri F."/>
            <person name="Pham C."/>
            <person name="Simmons D."/>
            <person name="Wilczek-Boney K."/>
            <person name="Hale W."/>
            <person name="Jakkamsetti A."/>
            <person name="Pham P."/>
            <person name="Ruth R."/>
            <person name="San Lucas F."/>
            <person name="Warren J."/>
            <person name="Zhang J."/>
            <person name="Zhao Z."/>
            <person name="Zhou C."/>
            <person name="Zhu D."/>
            <person name="Lee S."/>
            <person name="Bess C."/>
            <person name="Blankenburg K."/>
            <person name="Forbes L."/>
            <person name="Fu Q."/>
            <person name="Gubbala S."/>
            <person name="Hirani K."/>
            <person name="Jayaseelan J.C."/>
            <person name="Lara F."/>
            <person name="Munidasa M."/>
            <person name="Palculict T."/>
            <person name="Patil S."/>
            <person name="Pu L.-L."/>
            <person name="Saada N."/>
            <person name="Tang L."/>
            <person name="Weissenberger G."/>
            <person name="Zhu Y."/>
            <person name="Hemphill L."/>
            <person name="Shang Y."/>
            <person name="Youmans B."/>
            <person name="Ayvaz T."/>
            <person name="Ross M."/>
            <person name="Santibanez J."/>
            <person name="Aqrawi P."/>
            <person name="Gross S."/>
            <person name="Joshi V."/>
            <person name="Fowler G."/>
            <person name="Nazareth L."/>
            <person name="Reid J."/>
            <person name="Worley K."/>
            <person name="Petrosino J."/>
            <person name="Highlander S."/>
            <person name="Gibbs R."/>
        </authorList>
    </citation>
    <scope>NUCLEOTIDE SEQUENCE [LARGE SCALE GENOMIC DNA]</scope>
    <source>
        <strain evidence="1 2">DSM 15606</strain>
    </source>
</reference>
<evidence type="ECO:0000313" key="1">
    <source>
        <dbReference type="EMBL" id="EFV04123.1"/>
    </source>
</evidence>